<keyword evidence="3" id="KW-1185">Reference proteome</keyword>
<feature type="compositionally biased region" description="Basic residues" evidence="1">
    <location>
        <begin position="250"/>
        <end position="261"/>
    </location>
</feature>
<reference evidence="3" key="1">
    <citation type="journal article" date="2019" name="Int. J. Syst. Evol. Microbiol.">
        <title>The Global Catalogue of Microorganisms (GCM) 10K type strain sequencing project: providing services to taxonomists for standard genome sequencing and annotation.</title>
        <authorList>
            <consortium name="The Broad Institute Genomics Platform"/>
            <consortium name="The Broad Institute Genome Sequencing Center for Infectious Disease"/>
            <person name="Wu L."/>
            <person name="Ma J."/>
        </authorList>
    </citation>
    <scope>NUCLEOTIDE SEQUENCE [LARGE SCALE GENOMIC DNA]</scope>
    <source>
        <strain evidence="3">CGMCC 4.7330</strain>
    </source>
</reference>
<dbReference type="Proteomes" id="UP001595696">
    <property type="component" value="Unassembled WGS sequence"/>
</dbReference>
<dbReference type="RefSeq" id="WP_378612369.1">
    <property type="nucleotide sequence ID" value="NZ_JBHSAX010000010.1"/>
</dbReference>
<organism evidence="2 3">
    <name type="scientific">Nocardia jiangsuensis</name>
    <dbReference type="NCBI Taxonomy" id="1691563"/>
    <lineage>
        <taxon>Bacteria</taxon>
        <taxon>Bacillati</taxon>
        <taxon>Actinomycetota</taxon>
        <taxon>Actinomycetes</taxon>
        <taxon>Mycobacteriales</taxon>
        <taxon>Nocardiaceae</taxon>
        <taxon>Nocardia</taxon>
    </lineage>
</organism>
<gene>
    <name evidence="2" type="ORF">ACFO0B_11280</name>
</gene>
<name>A0ABV8DRS2_9NOCA</name>
<comment type="caution">
    <text evidence="2">The sequence shown here is derived from an EMBL/GenBank/DDBJ whole genome shotgun (WGS) entry which is preliminary data.</text>
</comment>
<protein>
    <recommendedName>
        <fullName evidence="4">EcsC family protein</fullName>
    </recommendedName>
</protein>
<proteinExistence type="predicted"/>
<evidence type="ECO:0000313" key="2">
    <source>
        <dbReference type="EMBL" id="MFC3962568.1"/>
    </source>
</evidence>
<sequence length="261" mass="27491">MFKDAFEKTVVQLLDTGSRLQGPAVAKYVDRLRRAHPDETPAQIIQRLENQYLMAVTGSGSAVGATAAVPGVGTMAALAAVSAETTFFMEASAVYTLAVASVHGITPQAQEQRRALVLAVVLGESGMDIVQKSIGHSAKNWGTAFAKQIPGLQTMNDSLLKRFVVRFITKRAALMAGKVVPAGIGAVIGGLGNRALGKTTIDNSRKAFGPAPTHWRDAPLVIDADPLPAVDAGRSQRKSPPARAAGHHPTPTRKPHPPTAR</sequence>
<evidence type="ECO:0000256" key="1">
    <source>
        <dbReference type="SAM" id="MobiDB-lite"/>
    </source>
</evidence>
<dbReference type="EMBL" id="JBHSAX010000010">
    <property type="protein sequence ID" value="MFC3962568.1"/>
    <property type="molecule type" value="Genomic_DNA"/>
</dbReference>
<feature type="region of interest" description="Disordered" evidence="1">
    <location>
        <begin position="226"/>
        <end position="261"/>
    </location>
</feature>
<accession>A0ABV8DRS2</accession>
<evidence type="ECO:0000313" key="3">
    <source>
        <dbReference type="Proteomes" id="UP001595696"/>
    </source>
</evidence>
<evidence type="ECO:0008006" key="4">
    <source>
        <dbReference type="Google" id="ProtNLM"/>
    </source>
</evidence>